<evidence type="ECO:0000313" key="3">
    <source>
        <dbReference type="Proteomes" id="UP001172101"/>
    </source>
</evidence>
<dbReference type="RefSeq" id="XP_060291988.1">
    <property type="nucleotide sequence ID" value="XM_060435248.1"/>
</dbReference>
<sequence length="410" mass="46373">MQALRPRKALPDRPTRPTSTNTPIQPRRLKRARHVVEQQGSGELVEIERQIRAVDKHCKTPSIEHINPPGPDIFKLAAALWSRPAINQFCSLIRSRRDPSFRFTSTGEFSTRIKACYQGITIADRKVILNIFLLRYHQVRLARYVEQTKQGTLRADPKLLANIRQDLGLKKAEFDNHLKTGQKWIRICAPCDGLLCFIFISGDNKFGISPTSYLAMTSKGRSAFHRLVFDDEYTTHLHNLGKVFQDSLDSIVEDVEFRLESICPLDLEQLSEPDLLSSFESPRCKTSTSRTSILVGPNQKVGPTSGHGRPIPCRYQRGRCSVIFVGNQPAGALTLPCSSRVLRIVGARDAVSKRSQVGPGRERMREEILSAISPAKLCRYKLTAVIESGRRETRYPWRAYCLSNPLCGYW</sequence>
<comment type="caution">
    <text evidence="2">The sequence shown here is derived from an EMBL/GenBank/DDBJ whole genome shotgun (WGS) entry which is preliminary data.</text>
</comment>
<dbReference type="GeneID" id="85318518"/>
<evidence type="ECO:0000313" key="2">
    <source>
        <dbReference type="EMBL" id="KAK0706894.1"/>
    </source>
</evidence>
<dbReference type="AlphaFoldDB" id="A0AA40DKD5"/>
<evidence type="ECO:0000256" key="1">
    <source>
        <dbReference type="SAM" id="MobiDB-lite"/>
    </source>
</evidence>
<name>A0AA40DKD5_9PEZI</name>
<proteinExistence type="predicted"/>
<reference evidence="2" key="1">
    <citation type="submission" date="2023-06" db="EMBL/GenBank/DDBJ databases">
        <title>Genome-scale phylogeny and comparative genomics of the fungal order Sordariales.</title>
        <authorList>
            <consortium name="Lawrence Berkeley National Laboratory"/>
            <person name="Hensen N."/>
            <person name="Bonometti L."/>
            <person name="Westerberg I."/>
            <person name="Brannstrom I.O."/>
            <person name="Guillou S."/>
            <person name="Cros-Aarteil S."/>
            <person name="Calhoun S."/>
            <person name="Haridas S."/>
            <person name="Kuo A."/>
            <person name="Mondo S."/>
            <person name="Pangilinan J."/>
            <person name="Riley R."/>
            <person name="LaButti K."/>
            <person name="Andreopoulos B."/>
            <person name="Lipzen A."/>
            <person name="Chen C."/>
            <person name="Yanf M."/>
            <person name="Daum C."/>
            <person name="Ng V."/>
            <person name="Clum A."/>
            <person name="Steindorff A."/>
            <person name="Ohm R."/>
            <person name="Martin F."/>
            <person name="Silar P."/>
            <person name="Natvig D."/>
            <person name="Lalanne C."/>
            <person name="Gautier V."/>
            <person name="Ament-velasquez S.L."/>
            <person name="Kruys A."/>
            <person name="Hutchinson M.I."/>
            <person name="Powell A.J."/>
            <person name="Barry K."/>
            <person name="Miller A.N."/>
            <person name="Grigoriev I.V."/>
            <person name="Debuchy R."/>
            <person name="Gladieux P."/>
            <person name="Thoren M.H."/>
            <person name="Johannesson H."/>
        </authorList>
    </citation>
    <scope>NUCLEOTIDE SEQUENCE</scope>
    <source>
        <strain evidence="2">SMH2392-1A</strain>
    </source>
</reference>
<protein>
    <submittedName>
        <fullName evidence="2">Uncharacterized protein</fullName>
    </submittedName>
</protein>
<feature type="region of interest" description="Disordered" evidence="1">
    <location>
        <begin position="1"/>
        <end position="30"/>
    </location>
</feature>
<gene>
    <name evidence="2" type="ORF">B0T26DRAFT_478808</name>
</gene>
<organism evidence="2 3">
    <name type="scientific">Lasiosphaeria miniovina</name>
    <dbReference type="NCBI Taxonomy" id="1954250"/>
    <lineage>
        <taxon>Eukaryota</taxon>
        <taxon>Fungi</taxon>
        <taxon>Dikarya</taxon>
        <taxon>Ascomycota</taxon>
        <taxon>Pezizomycotina</taxon>
        <taxon>Sordariomycetes</taxon>
        <taxon>Sordariomycetidae</taxon>
        <taxon>Sordariales</taxon>
        <taxon>Lasiosphaeriaceae</taxon>
        <taxon>Lasiosphaeria</taxon>
    </lineage>
</organism>
<keyword evidence="3" id="KW-1185">Reference proteome</keyword>
<dbReference type="Proteomes" id="UP001172101">
    <property type="component" value="Unassembled WGS sequence"/>
</dbReference>
<dbReference type="EMBL" id="JAUIRO010000007">
    <property type="protein sequence ID" value="KAK0706894.1"/>
    <property type="molecule type" value="Genomic_DNA"/>
</dbReference>
<accession>A0AA40DKD5</accession>